<evidence type="ECO:0000256" key="1">
    <source>
        <dbReference type="SAM" id="MobiDB-lite"/>
    </source>
</evidence>
<dbReference type="Proteomes" id="UP001362999">
    <property type="component" value="Unassembled WGS sequence"/>
</dbReference>
<reference evidence="2 3" key="1">
    <citation type="journal article" date="2024" name="J Genomics">
        <title>Draft genome sequencing and assembly of Favolaschia claudopus CIRM-BRFM 2984 isolated from oak limbs.</title>
        <authorList>
            <person name="Navarro D."/>
            <person name="Drula E."/>
            <person name="Chaduli D."/>
            <person name="Cazenave R."/>
            <person name="Ahrendt S."/>
            <person name="Wang J."/>
            <person name="Lipzen A."/>
            <person name="Daum C."/>
            <person name="Barry K."/>
            <person name="Grigoriev I.V."/>
            <person name="Favel A."/>
            <person name="Rosso M.N."/>
            <person name="Martin F."/>
        </authorList>
    </citation>
    <scope>NUCLEOTIDE SEQUENCE [LARGE SCALE GENOMIC DNA]</scope>
    <source>
        <strain evidence="2 3">CIRM-BRFM 2984</strain>
    </source>
</reference>
<proteinExistence type="predicted"/>
<keyword evidence="3" id="KW-1185">Reference proteome</keyword>
<organism evidence="2 3">
    <name type="scientific">Favolaschia claudopus</name>
    <dbReference type="NCBI Taxonomy" id="2862362"/>
    <lineage>
        <taxon>Eukaryota</taxon>
        <taxon>Fungi</taxon>
        <taxon>Dikarya</taxon>
        <taxon>Basidiomycota</taxon>
        <taxon>Agaricomycotina</taxon>
        <taxon>Agaricomycetes</taxon>
        <taxon>Agaricomycetidae</taxon>
        <taxon>Agaricales</taxon>
        <taxon>Marasmiineae</taxon>
        <taxon>Mycenaceae</taxon>
        <taxon>Favolaschia</taxon>
    </lineage>
</organism>
<dbReference type="AlphaFoldDB" id="A0AAW0CC42"/>
<evidence type="ECO:0008006" key="4">
    <source>
        <dbReference type="Google" id="ProtNLM"/>
    </source>
</evidence>
<feature type="region of interest" description="Disordered" evidence="1">
    <location>
        <begin position="1"/>
        <end position="77"/>
    </location>
</feature>
<sequence length="762" mass="82561">MPDSVCTTPATSESPSEPARSPPALPRLQTTASTTPTATTTTTFSWTSTSPISPRVAQSPPLPQQSTGNTHVKSKTLRHRLSRVFSKVVTPTTNSQSNGLRSKFIRRIPYSLDSLRNNNVLVGNGGKSAPTVVHNNTHTLPTLPPELWILILEYSCDPFSSDPFSYDALPPTSPFPSTSTSSSAPLSLDLPTSFLTPTPFPTNSSPTTFGPRLASYLRTMRHKRTLSLVSRAFHAYAQPVLYADIWIHRAAQAKALALTLLCQAWCLPPSSSSGTSHDKQGNRNAVNVGEGLGRFIRRLHIETPALERCDMNDLRAVLAYAPGLEVFSDYRSVRRNLAHPGPGFTFTRDTTGELLSALARGGNLRRVSWTSYDDPMLVGLSRGLVGSIGERLEYLELNFVSTASVASSSVSALPHFKAAPTSSSSSSLSLNQRVCSGSASASAPALSLSLPSLRTLKVALDNATFAVLSTWDLPALRNLSVLSADFSYAGEGFTTFFSVHGKGLRQLELGHSSAHIEEFWLTAPPTPVAQHGVNGVNGSGRLNLNLAEWCPHLEEFVCSADAAWDWQHPDWIAPHLLLPAHPSVVLIGIRGVDARMYDDYARGSAGVDVNSNAEEDVFFGLRAQVESLLRREAFPRLKYVRDLSEGSDELRRGRVGLRGGRSSASFAPSPPPSAAAFAAMGGMGISQLQKKKLGKKAKREWERERRERGRVVGFWEGVLGRCREEGVWLEDWRGWNVTSGSLRRVRMGLGVGVAGEGEGEGV</sequence>
<gene>
    <name evidence="2" type="ORF">R3P38DRAFT_609827</name>
</gene>
<comment type="caution">
    <text evidence="2">The sequence shown here is derived from an EMBL/GenBank/DDBJ whole genome shotgun (WGS) entry which is preliminary data.</text>
</comment>
<dbReference type="EMBL" id="JAWWNJ010000019">
    <property type="protein sequence ID" value="KAK7035903.1"/>
    <property type="molecule type" value="Genomic_DNA"/>
</dbReference>
<name>A0AAW0CC42_9AGAR</name>
<accession>A0AAW0CC42</accession>
<evidence type="ECO:0000313" key="2">
    <source>
        <dbReference type="EMBL" id="KAK7035903.1"/>
    </source>
</evidence>
<feature type="compositionally biased region" description="Low complexity" evidence="1">
    <location>
        <begin position="7"/>
        <end position="19"/>
    </location>
</feature>
<protein>
    <recommendedName>
        <fullName evidence="4">F-box domain-containing protein</fullName>
    </recommendedName>
</protein>
<feature type="compositionally biased region" description="Low complexity" evidence="1">
    <location>
        <begin position="26"/>
        <end position="51"/>
    </location>
</feature>
<evidence type="ECO:0000313" key="3">
    <source>
        <dbReference type="Proteomes" id="UP001362999"/>
    </source>
</evidence>